<proteinExistence type="predicted"/>
<keyword evidence="1" id="KW-0732">Signal</keyword>
<gene>
    <name evidence="2" type="ORF">BATDEDRAFT_91925</name>
</gene>
<reference evidence="2 3" key="1">
    <citation type="submission" date="2009-12" db="EMBL/GenBank/DDBJ databases">
        <title>The draft genome of Batrachochytrium dendrobatidis.</title>
        <authorList>
            <consortium name="US DOE Joint Genome Institute (JGI-PGF)"/>
            <person name="Kuo A."/>
            <person name="Salamov A."/>
            <person name="Schmutz J."/>
            <person name="Lucas S."/>
            <person name="Pitluck S."/>
            <person name="Rosenblum E."/>
            <person name="Stajich J."/>
            <person name="Eisen M."/>
            <person name="Grigoriev I.V."/>
        </authorList>
    </citation>
    <scope>NUCLEOTIDE SEQUENCE [LARGE SCALE GENOMIC DNA]</scope>
    <source>
        <strain evidence="3">JAM81 / FGSC 10211</strain>
    </source>
</reference>
<dbReference type="RefSeq" id="XP_006682274.1">
    <property type="nucleotide sequence ID" value="XM_006682211.1"/>
</dbReference>
<dbReference type="InParanoid" id="F4PCJ2"/>
<dbReference type="GeneID" id="18244435"/>
<feature type="chain" id="PRO_5003319160" evidence="1">
    <location>
        <begin position="21"/>
        <end position="207"/>
    </location>
</feature>
<accession>F4PCJ2</accession>
<evidence type="ECO:0000313" key="3">
    <source>
        <dbReference type="Proteomes" id="UP000007241"/>
    </source>
</evidence>
<evidence type="ECO:0000256" key="1">
    <source>
        <dbReference type="SAM" id="SignalP"/>
    </source>
</evidence>
<keyword evidence="3" id="KW-1185">Reference proteome</keyword>
<evidence type="ECO:0000313" key="2">
    <source>
        <dbReference type="EMBL" id="EGF77098.1"/>
    </source>
</evidence>
<dbReference type="OrthoDB" id="10551339at2759"/>
<sequence length="207" mass="21962">MLILWHSGPLLALLFSSVQAQTLPVSTSVLLSCVPDPCPFEVSPNTPINLTISYLPSQPTNVWLSTVVITFSNATAIPPAYLSNMTFSLMANLNPLPLLSIIPLQVIPNNASHPTTDWELDVSLAYTESRIHDGIQIGAGTFEGPLVKIIIPNGTSGGKSTGASATTTNPASKTVVIGNSSLSSFSASTMVFWSLFFSWVIITLTLS</sequence>
<dbReference type="Proteomes" id="UP000007241">
    <property type="component" value="Unassembled WGS sequence"/>
</dbReference>
<organism evidence="2 3">
    <name type="scientific">Batrachochytrium dendrobatidis (strain JAM81 / FGSC 10211)</name>
    <name type="common">Frog chytrid fungus</name>
    <dbReference type="NCBI Taxonomy" id="684364"/>
    <lineage>
        <taxon>Eukaryota</taxon>
        <taxon>Fungi</taxon>
        <taxon>Fungi incertae sedis</taxon>
        <taxon>Chytridiomycota</taxon>
        <taxon>Chytridiomycota incertae sedis</taxon>
        <taxon>Chytridiomycetes</taxon>
        <taxon>Rhizophydiales</taxon>
        <taxon>Rhizophydiales incertae sedis</taxon>
        <taxon>Batrachochytrium</taxon>
    </lineage>
</organism>
<dbReference type="HOGENOM" id="CLU_1326153_0_0_1"/>
<feature type="signal peptide" evidence="1">
    <location>
        <begin position="1"/>
        <end position="20"/>
    </location>
</feature>
<dbReference type="AlphaFoldDB" id="F4PCJ2"/>
<dbReference type="EMBL" id="GL882893">
    <property type="protein sequence ID" value="EGF77098.1"/>
    <property type="molecule type" value="Genomic_DNA"/>
</dbReference>
<protein>
    <submittedName>
        <fullName evidence="2">Uncharacterized protein</fullName>
    </submittedName>
</protein>
<name>F4PCJ2_BATDJ</name>